<proteinExistence type="predicted"/>
<dbReference type="SUPFAM" id="SSF53756">
    <property type="entry name" value="UDP-Glycosyltransferase/glycogen phosphorylase"/>
    <property type="match status" value="1"/>
</dbReference>
<name>A0A4Q0PEE3_9FLAO</name>
<dbReference type="GO" id="GO:0016757">
    <property type="term" value="F:glycosyltransferase activity"/>
    <property type="evidence" value="ECO:0007669"/>
    <property type="project" value="InterPro"/>
</dbReference>
<dbReference type="Pfam" id="PF00534">
    <property type="entry name" value="Glycos_transf_1"/>
    <property type="match status" value="1"/>
</dbReference>
<evidence type="ECO:0000259" key="1">
    <source>
        <dbReference type="Pfam" id="PF00534"/>
    </source>
</evidence>
<dbReference type="AlphaFoldDB" id="A0A4Q0PEE3"/>
<dbReference type="InterPro" id="IPR001296">
    <property type="entry name" value="Glyco_trans_1"/>
</dbReference>
<feature type="domain" description="Glycosyl transferase family 1" evidence="1">
    <location>
        <begin position="194"/>
        <end position="352"/>
    </location>
</feature>
<reference evidence="2 3" key="1">
    <citation type="submission" date="2018-07" db="EMBL/GenBank/DDBJ databases">
        <title>Leeuwenhoekiella genomics.</title>
        <authorList>
            <person name="Tahon G."/>
            <person name="Willems A."/>
        </authorList>
    </citation>
    <scope>NUCLEOTIDE SEQUENCE [LARGE SCALE GENOMIC DNA]</scope>
    <source>
        <strain evidence="2 3">LMG 22550</strain>
    </source>
</reference>
<protein>
    <submittedName>
        <fullName evidence="2">Glycosyl transferase family 1</fullName>
    </submittedName>
</protein>
<comment type="caution">
    <text evidence="2">The sequence shown here is derived from an EMBL/GenBank/DDBJ whole genome shotgun (WGS) entry which is preliminary data.</text>
</comment>
<organism evidence="2 3">
    <name type="scientific">Leeuwenhoekiella aequorea</name>
    <dbReference type="NCBI Taxonomy" id="283736"/>
    <lineage>
        <taxon>Bacteria</taxon>
        <taxon>Pseudomonadati</taxon>
        <taxon>Bacteroidota</taxon>
        <taxon>Flavobacteriia</taxon>
        <taxon>Flavobacteriales</taxon>
        <taxon>Flavobacteriaceae</taxon>
        <taxon>Leeuwenhoekiella</taxon>
    </lineage>
</organism>
<keyword evidence="2" id="KW-0808">Transferase</keyword>
<dbReference type="Gene3D" id="3.40.50.2000">
    <property type="entry name" value="Glycogen Phosphorylase B"/>
    <property type="match status" value="2"/>
</dbReference>
<gene>
    <name evidence="2" type="ORF">DSM00_714</name>
</gene>
<keyword evidence="3" id="KW-1185">Reference proteome</keyword>
<evidence type="ECO:0000313" key="2">
    <source>
        <dbReference type="EMBL" id="RXG24918.1"/>
    </source>
</evidence>
<dbReference type="RefSeq" id="WP_128756627.1">
    <property type="nucleotide sequence ID" value="NZ_QOVM01000001.1"/>
</dbReference>
<sequence length="370" mass="42699">MRFAVITQIEHYKADRKYYSYTPYVKEMNLWFNHVDEVCIVAPFNPGIPTEIDSDYNLNEIEFKKVSAINLTSFFQVVRALMKLPGILITIYNAMSKADNIHLRCPGNMGLLGAFVQILFPRKRKTAKYAGNWDPKATQPWSYRLQKWILSNTTLTKNMQVLVYGDWPHQTENIRPFFTASYSEADKYDIPLRKYDLPLRFLFVGSLVSGKQPQYAIDLIEELILKGFPSELHFYGDGVLKKSLEENINNENLKGSLYFHGNQKPEDVQEAYQKSHFLILPSKSEGWPKVVAEAMWWGTIPIVTPISCVPYMLGESKRGVLISNDLKSDLDKLIPVLKNKDALKSMAMEASKWSRTYTLDRFNNEIEKLL</sequence>
<dbReference type="EMBL" id="QOVM01000001">
    <property type="protein sequence ID" value="RXG24918.1"/>
    <property type="molecule type" value="Genomic_DNA"/>
</dbReference>
<dbReference type="Proteomes" id="UP000289238">
    <property type="component" value="Unassembled WGS sequence"/>
</dbReference>
<evidence type="ECO:0000313" key="3">
    <source>
        <dbReference type="Proteomes" id="UP000289238"/>
    </source>
</evidence>
<accession>A0A4Q0PEE3</accession>
<dbReference type="OrthoDB" id="1395864at2"/>
<dbReference type="CDD" id="cd03801">
    <property type="entry name" value="GT4_PimA-like"/>
    <property type="match status" value="1"/>
</dbReference>
<dbReference type="PANTHER" id="PTHR12526">
    <property type="entry name" value="GLYCOSYLTRANSFERASE"/>
    <property type="match status" value="1"/>
</dbReference>
<dbReference type="PANTHER" id="PTHR12526:SF630">
    <property type="entry name" value="GLYCOSYLTRANSFERASE"/>
    <property type="match status" value="1"/>
</dbReference>